<dbReference type="EMBL" id="JAGHQL010000041">
    <property type="protein sequence ID" value="KAH0543035.1"/>
    <property type="molecule type" value="Genomic_DNA"/>
</dbReference>
<dbReference type="AlphaFoldDB" id="A0A9P8IBA9"/>
<evidence type="ECO:0000256" key="1">
    <source>
        <dbReference type="SAM" id="MobiDB-lite"/>
    </source>
</evidence>
<gene>
    <name evidence="2" type="ORF">FGG08_002643</name>
</gene>
<sequence length="164" mass="17293">MAVANHPKSGAPRHCSSRSLISAWAMMSSTSIALSQRNDRQPLHSAQSEKTRATDHQANGGSQDPLGDVGYTVPDSGKDDASALDAMLISTRLGEIPAQAPGLAVGSNSSEDDLHHGIPTENTVNLKPDFSHTSGKAPQLASLIEDQLSTLRRLQLVREGSTST</sequence>
<proteinExistence type="predicted"/>
<feature type="region of interest" description="Disordered" evidence="1">
    <location>
        <begin position="34"/>
        <end position="78"/>
    </location>
</feature>
<protein>
    <submittedName>
        <fullName evidence="2">Uncharacterized protein</fullName>
    </submittedName>
</protein>
<name>A0A9P8IBA9_9PEZI</name>
<feature type="compositionally biased region" description="Basic and acidic residues" evidence="1">
    <location>
        <begin position="37"/>
        <end position="55"/>
    </location>
</feature>
<keyword evidence="3" id="KW-1185">Reference proteome</keyword>
<reference evidence="2" key="1">
    <citation type="submission" date="2021-03" db="EMBL/GenBank/DDBJ databases">
        <title>Comparative genomics and phylogenomic investigation of the class Geoglossomycetes provide insights into ecological specialization and systematics.</title>
        <authorList>
            <person name="Melie T."/>
            <person name="Pirro S."/>
            <person name="Miller A.N."/>
            <person name="Quandt A."/>
        </authorList>
    </citation>
    <scope>NUCLEOTIDE SEQUENCE</scope>
    <source>
        <strain evidence="2">GBOQ0MN5Z8</strain>
    </source>
</reference>
<evidence type="ECO:0000313" key="3">
    <source>
        <dbReference type="Proteomes" id="UP000698800"/>
    </source>
</evidence>
<organism evidence="2 3">
    <name type="scientific">Glutinoglossum americanum</name>
    <dbReference type="NCBI Taxonomy" id="1670608"/>
    <lineage>
        <taxon>Eukaryota</taxon>
        <taxon>Fungi</taxon>
        <taxon>Dikarya</taxon>
        <taxon>Ascomycota</taxon>
        <taxon>Pezizomycotina</taxon>
        <taxon>Geoglossomycetes</taxon>
        <taxon>Geoglossales</taxon>
        <taxon>Geoglossaceae</taxon>
        <taxon>Glutinoglossum</taxon>
    </lineage>
</organism>
<comment type="caution">
    <text evidence="2">The sequence shown here is derived from an EMBL/GenBank/DDBJ whole genome shotgun (WGS) entry which is preliminary data.</text>
</comment>
<dbReference type="Proteomes" id="UP000698800">
    <property type="component" value="Unassembled WGS sequence"/>
</dbReference>
<evidence type="ECO:0000313" key="2">
    <source>
        <dbReference type="EMBL" id="KAH0543035.1"/>
    </source>
</evidence>
<accession>A0A9P8IBA9</accession>